<dbReference type="Gene3D" id="1.10.357.10">
    <property type="entry name" value="Tetracycline Repressor, domain 2"/>
    <property type="match status" value="1"/>
</dbReference>
<dbReference type="OrthoDB" id="3472897at2"/>
<dbReference type="GO" id="GO:0003700">
    <property type="term" value="F:DNA-binding transcription factor activity"/>
    <property type="evidence" value="ECO:0007669"/>
    <property type="project" value="TreeGrafter"/>
</dbReference>
<dbReference type="Pfam" id="PF00440">
    <property type="entry name" value="TetR_N"/>
    <property type="match status" value="1"/>
</dbReference>
<keyword evidence="2 4" id="KW-0238">DNA-binding</keyword>
<proteinExistence type="predicted"/>
<keyword evidence="1" id="KW-0805">Transcription regulation</keyword>
<evidence type="ECO:0000256" key="1">
    <source>
        <dbReference type="ARBA" id="ARBA00023015"/>
    </source>
</evidence>
<feature type="DNA-binding region" description="H-T-H motif" evidence="4">
    <location>
        <begin position="24"/>
        <end position="43"/>
    </location>
</feature>
<keyword evidence="7" id="KW-1185">Reference proteome</keyword>
<dbReference type="InterPro" id="IPR001647">
    <property type="entry name" value="HTH_TetR"/>
</dbReference>
<keyword evidence="3" id="KW-0804">Transcription</keyword>
<dbReference type="Proteomes" id="UP000292003">
    <property type="component" value="Unassembled WGS sequence"/>
</dbReference>
<protein>
    <submittedName>
        <fullName evidence="6">TetR/AcrR family transcriptional regulator</fullName>
    </submittedName>
</protein>
<dbReference type="PRINTS" id="PR00455">
    <property type="entry name" value="HTHTETR"/>
</dbReference>
<sequence>MDTRAKIVEAAARVLREQGFARATTKEIARAAGYSEAALYKHFRDKTEIFTTVLAEQSPGLLTTLVELVDNPTGATLRANLTRVAVAAMEFYADTFPMAASVFSSRELLDAHRTRLGELGRDPSHVIDVLARYLSTEQRLGRLRAGDEPRAIASLLLGACFQQGFLIAFGGTTPRRAELETLAGTLVAPLVIAPARASRASGR</sequence>
<evidence type="ECO:0000256" key="2">
    <source>
        <dbReference type="ARBA" id="ARBA00023125"/>
    </source>
</evidence>
<dbReference type="GO" id="GO:0000976">
    <property type="term" value="F:transcription cis-regulatory region binding"/>
    <property type="evidence" value="ECO:0007669"/>
    <property type="project" value="TreeGrafter"/>
</dbReference>
<evidence type="ECO:0000313" key="7">
    <source>
        <dbReference type="Proteomes" id="UP000292003"/>
    </source>
</evidence>
<evidence type="ECO:0000259" key="5">
    <source>
        <dbReference type="PROSITE" id="PS50977"/>
    </source>
</evidence>
<name>A0A4Q7JDT8_9PSEU</name>
<dbReference type="PANTHER" id="PTHR30055">
    <property type="entry name" value="HTH-TYPE TRANSCRIPTIONAL REGULATOR RUTR"/>
    <property type="match status" value="1"/>
</dbReference>
<dbReference type="PROSITE" id="PS50977">
    <property type="entry name" value="HTH_TETR_2"/>
    <property type="match status" value="1"/>
</dbReference>
<dbReference type="InterPro" id="IPR050109">
    <property type="entry name" value="HTH-type_TetR-like_transc_reg"/>
</dbReference>
<accession>A0A4Q7JDT8</accession>
<dbReference type="AlphaFoldDB" id="A0A4Q7JDT8"/>
<reference evidence="6 7" key="1">
    <citation type="submission" date="2019-02" db="EMBL/GenBank/DDBJ databases">
        <title>Draft genome sequence of Amycolatopsis sp. 8-3EHSu isolated from roots of Suaeda maritima.</title>
        <authorList>
            <person name="Duangmal K."/>
            <person name="Chantavorakit T."/>
        </authorList>
    </citation>
    <scope>NUCLEOTIDE SEQUENCE [LARGE SCALE GENOMIC DNA]</scope>
    <source>
        <strain evidence="6 7">8-3EHSu</strain>
    </source>
</reference>
<dbReference type="PANTHER" id="PTHR30055:SF238">
    <property type="entry name" value="MYCOFACTOCIN BIOSYNTHESIS TRANSCRIPTIONAL REGULATOR MFTR-RELATED"/>
    <property type="match status" value="1"/>
</dbReference>
<organism evidence="6 7">
    <name type="scientific">Amycolatopsis suaedae</name>
    <dbReference type="NCBI Taxonomy" id="2510978"/>
    <lineage>
        <taxon>Bacteria</taxon>
        <taxon>Bacillati</taxon>
        <taxon>Actinomycetota</taxon>
        <taxon>Actinomycetes</taxon>
        <taxon>Pseudonocardiales</taxon>
        <taxon>Pseudonocardiaceae</taxon>
        <taxon>Amycolatopsis</taxon>
    </lineage>
</organism>
<evidence type="ECO:0000256" key="4">
    <source>
        <dbReference type="PROSITE-ProRule" id="PRU00335"/>
    </source>
</evidence>
<dbReference type="RefSeq" id="WP_130474154.1">
    <property type="nucleotide sequence ID" value="NZ_SFCC01000002.1"/>
</dbReference>
<comment type="caution">
    <text evidence="6">The sequence shown here is derived from an EMBL/GenBank/DDBJ whole genome shotgun (WGS) entry which is preliminary data.</text>
</comment>
<feature type="domain" description="HTH tetR-type" evidence="5">
    <location>
        <begin position="1"/>
        <end position="61"/>
    </location>
</feature>
<dbReference type="EMBL" id="SFCC01000002">
    <property type="protein sequence ID" value="RZQ65368.1"/>
    <property type="molecule type" value="Genomic_DNA"/>
</dbReference>
<evidence type="ECO:0000313" key="6">
    <source>
        <dbReference type="EMBL" id="RZQ65368.1"/>
    </source>
</evidence>
<dbReference type="SUPFAM" id="SSF46689">
    <property type="entry name" value="Homeodomain-like"/>
    <property type="match status" value="1"/>
</dbReference>
<dbReference type="InterPro" id="IPR009057">
    <property type="entry name" value="Homeodomain-like_sf"/>
</dbReference>
<evidence type="ECO:0000256" key="3">
    <source>
        <dbReference type="ARBA" id="ARBA00023163"/>
    </source>
</evidence>
<gene>
    <name evidence="6" type="ORF">EWH70_05700</name>
</gene>